<reference evidence="2 3" key="1">
    <citation type="submission" date="2016-09" db="EMBL/GenBank/DDBJ databases">
        <title>Extensive genetic diversity and differential bi-allelic expression allows diatom success in the polar Southern Ocean.</title>
        <authorList>
            <consortium name="DOE Joint Genome Institute"/>
            <person name="Mock T."/>
            <person name="Otillar R.P."/>
            <person name="Strauss J."/>
            <person name="Dupont C."/>
            <person name="Frickenhaus S."/>
            <person name="Maumus F."/>
            <person name="Mcmullan M."/>
            <person name="Sanges R."/>
            <person name="Schmutz J."/>
            <person name="Toseland A."/>
            <person name="Valas R."/>
            <person name="Veluchamy A."/>
            <person name="Ward B.J."/>
            <person name="Allen A."/>
            <person name="Barry K."/>
            <person name="Falciatore A."/>
            <person name="Ferrante M."/>
            <person name="Fortunato A.E."/>
            <person name="Gloeckner G."/>
            <person name="Gruber A."/>
            <person name="Hipkin R."/>
            <person name="Janech M."/>
            <person name="Kroth P."/>
            <person name="Leese F."/>
            <person name="Lindquist E."/>
            <person name="Lyon B.R."/>
            <person name="Martin J."/>
            <person name="Mayer C."/>
            <person name="Parker M."/>
            <person name="Quesneville H."/>
            <person name="Raymond J."/>
            <person name="Uhlig C."/>
            <person name="Valentin K.U."/>
            <person name="Worden A.Z."/>
            <person name="Armbrust E.V."/>
            <person name="Bowler C."/>
            <person name="Green B."/>
            <person name="Moulton V."/>
            <person name="Van Oosterhout C."/>
            <person name="Grigoriev I."/>
        </authorList>
    </citation>
    <scope>NUCLEOTIDE SEQUENCE [LARGE SCALE GENOMIC DNA]</scope>
    <source>
        <strain evidence="2 3">CCMP1102</strain>
    </source>
</reference>
<dbReference type="EMBL" id="KV784385">
    <property type="protein sequence ID" value="OEU07498.1"/>
    <property type="molecule type" value="Genomic_DNA"/>
</dbReference>
<feature type="compositionally biased region" description="Polar residues" evidence="1">
    <location>
        <begin position="103"/>
        <end position="118"/>
    </location>
</feature>
<dbReference type="InParanoid" id="A0A1E7ENG5"/>
<protein>
    <submittedName>
        <fullName evidence="2">Uncharacterized protein</fullName>
    </submittedName>
</protein>
<proteinExistence type="predicted"/>
<feature type="region of interest" description="Disordered" evidence="1">
    <location>
        <begin position="1"/>
        <end position="140"/>
    </location>
</feature>
<keyword evidence="3" id="KW-1185">Reference proteome</keyword>
<dbReference type="Proteomes" id="UP000095751">
    <property type="component" value="Unassembled WGS sequence"/>
</dbReference>
<dbReference type="AlphaFoldDB" id="A0A1E7ENG5"/>
<organism evidence="2 3">
    <name type="scientific">Fragilariopsis cylindrus CCMP1102</name>
    <dbReference type="NCBI Taxonomy" id="635003"/>
    <lineage>
        <taxon>Eukaryota</taxon>
        <taxon>Sar</taxon>
        <taxon>Stramenopiles</taxon>
        <taxon>Ochrophyta</taxon>
        <taxon>Bacillariophyta</taxon>
        <taxon>Bacillariophyceae</taxon>
        <taxon>Bacillariophycidae</taxon>
        <taxon>Bacillariales</taxon>
        <taxon>Bacillariaceae</taxon>
        <taxon>Fragilariopsis</taxon>
    </lineage>
</organism>
<accession>A0A1E7ENG5</accession>
<evidence type="ECO:0000313" key="2">
    <source>
        <dbReference type="EMBL" id="OEU07498.1"/>
    </source>
</evidence>
<feature type="compositionally biased region" description="Basic and acidic residues" evidence="1">
    <location>
        <begin position="84"/>
        <end position="97"/>
    </location>
</feature>
<feature type="compositionally biased region" description="Low complexity" evidence="1">
    <location>
        <begin position="72"/>
        <end position="83"/>
    </location>
</feature>
<feature type="non-terminal residue" evidence="2">
    <location>
        <position position="267"/>
    </location>
</feature>
<gene>
    <name evidence="2" type="ORF">FRACYDRAFT_271943</name>
</gene>
<feature type="compositionally biased region" description="Basic and acidic residues" evidence="1">
    <location>
        <begin position="11"/>
        <end position="21"/>
    </location>
</feature>
<dbReference type="PROSITE" id="PS50096">
    <property type="entry name" value="IQ"/>
    <property type="match status" value="1"/>
</dbReference>
<name>A0A1E7ENG5_9STRA</name>
<dbReference type="KEGG" id="fcy:FRACYDRAFT_271943"/>
<feature type="compositionally biased region" description="Basic residues" evidence="1">
    <location>
        <begin position="55"/>
        <end position="71"/>
    </location>
</feature>
<evidence type="ECO:0000256" key="1">
    <source>
        <dbReference type="SAM" id="MobiDB-lite"/>
    </source>
</evidence>
<sequence length="267" mass="29808">MGFLFGRKSSNKTDERDVDLSHDEDDDDIGSVPNEVTTEGGRGSSSSRSLSRWLTSKKTKKKGKGKIRKNNNNKGSSTSTSSSGEEKNIDNGQERHGNGGGHSPSQLQSKITEASNESGTRRSRQQQQQQHDDLNNSLCSLPPAAKDAAFEGPTRFDWIDVEYSAVTKIQSIFRRHLVLQKLEEQPLSTSFIRNRRRQRKANPLVFHSSKADEAAPDLGFGCCDVGSIFGGDDEKADSAAYRAFQRKQYEEKAKEQADREEFLRQSY</sequence>
<evidence type="ECO:0000313" key="3">
    <source>
        <dbReference type="Proteomes" id="UP000095751"/>
    </source>
</evidence>
<dbReference type="OrthoDB" id="49139at2759"/>